<proteinExistence type="predicted"/>
<dbReference type="RefSeq" id="WP_378211394.1">
    <property type="nucleotide sequence ID" value="NZ_JBHLZP010000504.1"/>
</dbReference>
<keyword evidence="1" id="KW-1133">Transmembrane helix</keyword>
<accession>A0ABV5YWH0</accession>
<feature type="transmembrane region" description="Helical" evidence="1">
    <location>
        <begin position="52"/>
        <end position="70"/>
    </location>
</feature>
<keyword evidence="3" id="KW-1185">Reference proteome</keyword>
<dbReference type="InterPro" id="IPR047789">
    <property type="entry name" value="CU044_5270-like"/>
</dbReference>
<dbReference type="NCBIfam" id="NF038083">
    <property type="entry name" value="CU044_5270_fam"/>
    <property type="match status" value="1"/>
</dbReference>
<name>A0ABV5YWH0_9ACTN</name>
<dbReference type="Proteomes" id="UP001589627">
    <property type="component" value="Unassembled WGS sequence"/>
</dbReference>
<sequence>MIDEEIALVRDARPAVPSDDPTVKARAWARLHAEMRGEPRSARKIRRLRGRWPLAAVGVVAAGVATAVVVTQTGGGPAPAPVTPPRPDVTRPLPSLALAASIVERQTPTVPRADQWIYTRTLLTNSVPAPGKVQAAPTVERWDQFGAARSATIDRRTGKLQVTYDAEAAKASEPLQLPQLVKYVDGLPTDPDALLGAVRKGSKNKLFVSTVGNGDANEPVFESIELLFRTDPFIPPRVNAALFRMLKDFPGVHLEPVTDAAGRRTVGVYRDSPGEDRREILFDPTTFRYMGSRLVAVQNMKTDGKPKLVQRVGQVLSQSALVTVKVTDKPGQR</sequence>
<evidence type="ECO:0000313" key="2">
    <source>
        <dbReference type="EMBL" id="MFB9838369.1"/>
    </source>
</evidence>
<evidence type="ECO:0000313" key="3">
    <source>
        <dbReference type="Proteomes" id="UP001589627"/>
    </source>
</evidence>
<organism evidence="2 3">
    <name type="scientific">Actinoallomurus acaciae</name>
    <dbReference type="NCBI Taxonomy" id="502577"/>
    <lineage>
        <taxon>Bacteria</taxon>
        <taxon>Bacillati</taxon>
        <taxon>Actinomycetota</taxon>
        <taxon>Actinomycetes</taxon>
        <taxon>Streptosporangiales</taxon>
        <taxon>Thermomonosporaceae</taxon>
        <taxon>Actinoallomurus</taxon>
    </lineage>
</organism>
<keyword evidence="1" id="KW-0812">Transmembrane</keyword>
<comment type="caution">
    <text evidence="2">The sequence shown here is derived from an EMBL/GenBank/DDBJ whole genome shotgun (WGS) entry which is preliminary data.</text>
</comment>
<evidence type="ECO:0000256" key="1">
    <source>
        <dbReference type="SAM" id="Phobius"/>
    </source>
</evidence>
<gene>
    <name evidence="2" type="ORF">ACFFNX_40085</name>
</gene>
<keyword evidence="1" id="KW-0472">Membrane</keyword>
<protein>
    <submittedName>
        <fullName evidence="2">CU044_5270 family protein</fullName>
    </submittedName>
</protein>
<dbReference type="EMBL" id="JBHLZP010000504">
    <property type="protein sequence ID" value="MFB9838369.1"/>
    <property type="molecule type" value="Genomic_DNA"/>
</dbReference>
<reference evidence="2 3" key="1">
    <citation type="submission" date="2024-09" db="EMBL/GenBank/DDBJ databases">
        <authorList>
            <person name="Sun Q."/>
            <person name="Mori K."/>
        </authorList>
    </citation>
    <scope>NUCLEOTIDE SEQUENCE [LARGE SCALE GENOMIC DNA]</scope>
    <source>
        <strain evidence="2 3">TBRC 0563</strain>
    </source>
</reference>